<dbReference type="InterPro" id="IPR000719">
    <property type="entry name" value="Prot_kinase_dom"/>
</dbReference>
<accession>D8RV09</accession>
<evidence type="ECO:0000259" key="1">
    <source>
        <dbReference type="PROSITE" id="PS50011"/>
    </source>
</evidence>
<dbReference type="Proteomes" id="UP000001514">
    <property type="component" value="Unassembled WGS sequence"/>
</dbReference>
<dbReference type="GO" id="GO:0005634">
    <property type="term" value="C:nucleus"/>
    <property type="evidence" value="ECO:0000318"/>
    <property type="project" value="GO_Central"/>
</dbReference>
<dbReference type="GO" id="GO:0005737">
    <property type="term" value="C:cytoplasm"/>
    <property type="evidence" value="ECO:0000318"/>
    <property type="project" value="GO_Central"/>
</dbReference>
<dbReference type="InterPro" id="IPR011009">
    <property type="entry name" value="Kinase-like_dom_sf"/>
</dbReference>
<dbReference type="EMBL" id="GL377591">
    <property type="protein sequence ID" value="EFJ23692.1"/>
    <property type="molecule type" value="Genomic_DNA"/>
</dbReference>
<proteinExistence type="predicted"/>
<evidence type="ECO:0000313" key="3">
    <source>
        <dbReference type="Proteomes" id="UP000001514"/>
    </source>
</evidence>
<dbReference type="InParanoid" id="D8RV09"/>
<evidence type="ECO:0000313" key="2">
    <source>
        <dbReference type="EMBL" id="EFJ23692.1"/>
    </source>
</evidence>
<sequence>MDPNVVYCTFGGALMPSPEAVEAQEHVSAVWVRPGSTLGEMVEKIKQQSPFPEGTRFSYVDEGYWCQIHGETVELIVQEGVKYYVRVVVPSRRRNTAPVSSSAKNGQLLSSDCLHDSFHWVKHELQLSHISDGAFERFMHKSCTRDLCKQMMSALIQMQAASSHADNQLGSPLSFLCRFGIALSYEGAQKRDEGVCPGVILRKGTFVSVLTRDLRSTPLPLDEQEHRSLKELGFLFWVAKVLNIKADVDLPQMISLSTDKEQAVYNVWLVSRVAQSASNAVLKVVDDYREMVMKVGHSDETKNQIRQLCVDADFWHQVENEAQFLKQLDGCPLFPSLVFTGYWEDRPVLLSSLEGRPLLTIHNYRPLRGSTVDRLCKDLTEAVLVLHSRGILHCDISTRNVGVYNEPRQDGRCFYLYDFGAAVHVRPDVRKAGAARDLVFSALNSMVGEPQGLMTELTSVAYVCLYMASTEALPWEAAAAQGEYATCCLMRIPDRVTIPESLGECTREWLSFVINHPDDAAVRHDFEWVRGIAANLLNNVDLN</sequence>
<dbReference type="Gene3D" id="1.10.510.10">
    <property type="entry name" value="Transferase(Phosphotransferase) domain 1"/>
    <property type="match status" value="1"/>
</dbReference>
<keyword evidence="3" id="KW-1185">Reference proteome</keyword>
<organism evidence="3">
    <name type="scientific">Selaginella moellendorffii</name>
    <name type="common">Spikemoss</name>
    <dbReference type="NCBI Taxonomy" id="88036"/>
    <lineage>
        <taxon>Eukaryota</taxon>
        <taxon>Viridiplantae</taxon>
        <taxon>Streptophyta</taxon>
        <taxon>Embryophyta</taxon>
        <taxon>Tracheophyta</taxon>
        <taxon>Lycopodiopsida</taxon>
        <taxon>Selaginellales</taxon>
        <taxon>Selaginellaceae</taxon>
        <taxon>Selaginella</taxon>
    </lineage>
</organism>
<dbReference type="GO" id="GO:0006897">
    <property type="term" value="P:endocytosis"/>
    <property type="evidence" value="ECO:0000318"/>
    <property type="project" value="GO_Central"/>
</dbReference>
<dbReference type="AlphaFoldDB" id="D8RV09"/>
<name>D8RV09_SELML</name>
<dbReference type="Gramene" id="EFJ23692">
    <property type="protein sequence ID" value="EFJ23692"/>
    <property type="gene ID" value="SELMODRAFT_415101"/>
</dbReference>
<dbReference type="STRING" id="88036.D8RV09"/>
<dbReference type="HOGENOM" id="CLU_504740_0_0_1"/>
<dbReference type="KEGG" id="smo:SELMODRAFT_415101"/>
<feature type="domain" description="Protein kinase" evidence="1">
    <location>
        <begin position="267"/>
        <end position="543"/>
    </location>
</feature>
<reference evidence="2 3" key="1">
    <citation type="journal article" date="2011" name="Science">
        <title>The Selaginella genome identifies genetic changes associated with the evolution of vascular plants.</title>
        <authorList>
            <person name="Banks J.A."/>
            <person name="Nishiyama T."/>
            <person name="Hasebe M."/>
            <person name="Bowman J.L."/>
            <person name="Gribskov M."/>
            <person name="dePamphilis C."/>
            <person name="Albert V.A."/>
            <person name="Aono N."/>
            <person name="Aoyama T."/>
            <person name="Ambrose B.A."/>
            <person name="Ashton N.W."/>
            <person name="Axtell M.J."/>
            <person name="Barker E."/>
            <person name="Barker M.S."/>
            <person name="Bennetzen J.L."/>
            <person name="Bonawitz N.D."/>
            <person name="Chapple C."/>
            <person name="Cheng C."/>
            <person name="Correa L.G."/>
            <person name="Dacre M."/>
            <person name="DeBarry J."/>
            <person name="Dreyer I."/>
            <person name="Elias M."/>
            <person name="Engstrom E.M."/>
            <person name="Estelle M."/>
            <person name="Feng L."/>
            <person name="Finet C."/>
            <person name="Floyd S.K."/>
            <person name="Frommer W.B."/>
            <person name="Fujita T."/>
            <person name="Gramzow L."/>
            <person name="Gutensohn M."/>
            <person name="Harholt J."/>
            <person name="Hattori M."/>
            <person name="Heyl A."/>
            <person name="Hirai T."/>
            <person name="Hiwatashi Y."/>
            <person name="Ishikawa M."/>
            <person name="Iwata M."/>
            <person name="Karol K.G."/>
            <person name="Koehler B."/>
            <person name="Kolukisaoglu U."/>
            <person name="Kubo M."/>
            <person name="Kurata T."/>
            <person name="Lalonde S."/>
            <person name="Li K."/>
            <person name="Li Y."/>
            <person name="Litt A."/>
            <person name="Lyons E."/>
            <person name="Manning G."/>
            <person name="Maruyama T."/>
            <person name="Michael T.P."/>
            <person name="Mikami K."/>
            <person name="Miyazaki S."/>
            <person name="Morinaga S."/>
            <person name="Murata T."/>
            <person name="Mueller-Roeber B."/>
            <person name="Nelson D.R."/>
            <person name="Obara M."/>
            <person name="Oguri Y."/>
            <person name="Olmstead R.G."/>
            <person name="Onodera N."/>
            <person name="Petersen B.L."/>
            <person name="Pils B."/>
            <person name="Prigge M."/>
            <person name="Rensing S.A."/>
            <person name="Riano-Pachon D.M."/>
            <person name="Roberts A.W."/>
            <person name="Sato Y."/>
            <person name="Scheller H.V."/>
            <person name="Schulz B."/>
            <person name="Schulz C."/>
            <person name="Shakirov E.V."/>
            <person name="Shibagaki N."/>
            <person name="Shinohara N."/>
            <person name="Shippen D.E."/>
            <person name="Soerensen I."/>
            <person name="Sotooka R."/>
            <person name="Sugimoto N."/>
            <person name="Sugita M."/>
            <person name="Sumikawa N."/>
            <person name="Tanurdzic M."/>
            <person name="Theissen G."/>
            <person name="Ulvskov P."/>
            <person name="Wakazuki S."/>
            <person name="Weng J.K."/>
            <person name="Willats W.W."/>
            <person name="Wipf D."/>
            <person name="Wolf P.G."/>
            <person name="Yang L."/>
            <person name="Zimmer A.D."/>
            <person name="Zhu Q."/>
            <person name="Mitros T."/>
            <person name="Hellsten U."/>
            <person name="Loque D."/>
            <person name="Otillar R."/>
            <person name="Salamov A."/>
            <person name="Schmutz J."/>
            <person name="Shapiro H."/>
            <person name="Lindquist E."/>
            <person name="Lucas S."/>
            <person name="Rokhsar D."/>
            <person name="Grigoriev I.V."/>
        </authorList>
    </citation>
    <scope>NUCLEOTIDE SEQUENCE [LARGE SCALE GENOMIC DNA]</scope>
</reference>
<protein>
    <recommendedName>
        <fullName evidence="1">Protein kinase domain-containing protein</fullName>
    </recommendedName>
</protein>
<gene>
    <name evidence="2" type="ORF">SELMODRAFT_415101</name>
</gene>
<dbReference type="PROSITE" id="PS50011">
    <property type="entry name" value="PROTEIN_KINASE_DOM"/>
    <property type="match status" value="1"/>
</dbReference>
<dbReference type="GO" id="GO:0005524">
    <property type="term" value="F:ATP binding"/>
    <property type="evidence" value="ECO:0007669"/>
    <property type="project" value="InterPro"/>
</dbReference>
<dbReference type="SUPFAM" id="SSF56112">
    <property type="entry name" value="Protein kinase-like (PK-like)"/>
    <property type="match status" value="1"/>
</dbReference>
<dbReference type="GO" id="GO:0007165">
    <property type="term" value="P:signal transduction"/>
    <property type="evidence" value="ECO:0000318"/>
    <property type="project" value="GO_Central"/>
</dbReference>
<dbReference type="GO" id="GO:0004674">
    <property type="term" value="F:protein serine/threonine kinase activity"/>
    <property type="evidence" value="ECO:0000318"/>
    <property type="project" value="GO_Central"/>
</dbReference>